<gene>
    <name evidence="1" type="ORF">SBRY_10198</name>
</gene>
<accession>A0A9W4E1H8</accession>
<dbReference type="EMBL" id="CAJVAX010000001">
    <property type="protein sequence ID" value="CAG7598892.1"/>
    <property type="molecule type" value="Genomic_DNA"/>
</dbReference>
<name>A0A9W4E1H8_9ACTN</name>
<keyword evidence="2" id="KW-1185">Reference proteome</keyword>
<evidence type="ECO:0000313" key="1">
    <source>
        <dbReference type="EMBL" id="CAG7598892.1"/>
    </source>
</evidence>
<reference evidence="1" key="1">
    <citation type="submission" date="2021-06" db="EMBL/GenBank/DDBJ databases">
        <authorList>
            <person name="Arsene-Ploetze F."/>
        </authorList>
    </citation>
    <scope>NUCLEOTIDE SEQUENCE</scope>
    <source>
        <strain evidence="1">SBRY1</strain>
    </source>
</reference>
<evidence type="ECO:0000313" key="2">
    <source>
        <dbReference type="Proteomes" id="UP001153328"/>
    </source>
</evidence>
<proteinExistence type="predicted"/>
<protein>
    <submittedName>
        <fullName evidence="1">Uncharacterized protein</fullName>
    </submittedName>
</protein>
<comment type="caution">
    <text evidence="1">The sequence shown here is derived from an EMBL/GenBank/DDBJ whole genome shotgun (WGS) entry which is preliminary data.</text>
</comment>
<dbReference type="AlphaFoldDB" id="A0A9W4E1H8"/>
<organism evidence="1 2">
    <name type="scientific">Actinacidiphila bryophytorum</name>
    <dbReference type="NCBI Taxonomy" id="1436133"/>
    <lineage>
        <taxon>Bacteria</taxon>
        <taxon>Bacillati</taxon>
        <taxon>Actinomycetota</taxon>
        <taxon>Actinomycetes</taxon>
        <taxon>Kitasatosporales</taxon>
        <taxon>Streptomycetaceae</taxon>
        <taxon>Actinacidiphila</taxon>
    </lineage>
</organism>
<sequence>MLRVIPWQRLALTALTLASVAVLLYTLGAPEWIGG</sequence>
<dbReference type="Proteomes" id="UP001153328">
    <property type="component" value="Unassembled WGS sequence"/>
</dbReference>